<proteinExistence type="predicted"/>
<keyword evidence="4" id="KW-1185">Reference proteome</keyword>
<reference evidence="3 4" key="1">
    <citation type="submission" date="2024-02" db="EMBL/GenBank/DDBJ databases">
        <title>A Gaetbulibacter species isolated from tidal flats and genomic insights of their niches.</title>
        <authorList>
            <person name="Ye Y."/>
        </authorList>
    </citation>
    <scope>NUCLEOTIDE SEQUENCE [LARGE SCALE GENOMIC DNA]</scope>
    <source>
        <strain evidence="3 4">KYW382</strain>
    </source>
</reference>
<sequence length="225" mass="24447">MKTLVKFIVLLITTSVFAQNTIERNIGEFTELKVYDLIHVELIKSDQNKVIISGDNTEDVVLKNTNGVLKIKMNLGEIFDGDKTHVKLYYTSVDTIDVNEGAVVKSDDTIEQFEIDLKAQEGGTIEVPIQVKYANIKSVTGGIITATGQAKKQDVSLSTGGVFMGSKVDSETTEISIKAGGEGHVRASKLLDINIRAGGDVYIYGHPETVNESKALGGRIKRVDS</sequence>
<dbReference type="RefSeq" id="WP_344738983.1">
    <property type="nucleotide sequence ID" value="NZ_BAABAY010000001.1"/>
</dbReference>
<protein>
    <submittedName>
        <fullName evidence="3">Head GIN domain-containing protein</fullName>
    </submittedName>
</protein>
<feature type="chain" id="PRO_5045577435" evidence="1">
    <location>
        <begin position="19"/>
        <end position="225"/>
    </location>
</feature>
<dbReference type="Pfam" id="PF10988">
    <property type="entry name" value="DUF2807"/>
    <property type="match status" value="1"/>
</dbReference>
<evidence type="ECO:0000259" key="2">
    <source>
        <dbReference type="Pfam" id="PF10988"/>
    </source>
</evidence>
<feature type="signal peptide" evidence="1">
    <location>
        <begin position="1"/>
        <end position="18"/>
    </location>
</feature>
<dbReference type="Proteomes" id="UP001610100">
    <property type="component" value="Unassembled WGS sequence"/>
</dbReference>
<comment type="caution">
    <text evidence="3">The sequence shown here is derived from an EMBL/GenBank/DDBJ whole genome shotgun (WGS) entry which is preliminary data.</text>
</comment>
<organism evidence="3 4">
    <name type="scientific">Gaetbulibacter aestuarii</name>
    <dbReference type="NCBI Taxonomy" id="1502358"/>
    <lineage>
        <taxon>Bacteria</taxon>
        <taxon>Pseudomonadati</taxon>
        <taxon>Bacteroidota</taxon>
        <taxon>Flavobacteriia</taxon>
        <taxon>Flavobacteriales</taxon>
        <taxon>Flavobacteriaceae</taxon>
        <taxon>Gaetbulibacter</taxon>
    </lineage>
</organism>
<dbReference type="Gene3D" id="2.160.20.120">
    <property type="match status" value="1"/>
</dbReference>
<accession>A0ABW7MUX1</accession>
<feature type="domain" description="Putative auto-transporter adhesin head GIN" evidence="2">
    <location>
        <begin position="28"/>
        <end position="207"/>
    </location>
</feature>
<dbReference type="InterPro" id="IPR021255">
    <property type="entry name" value="DUF2807"/>
</dbReference>
<dbReference type="EMBL" id="JBAWKB010000001">
    <property type="protein sequence ID" value="MFH6770619.1"/>
    <property type="molecule type" value="Genomic_DNA"/>
</dbReference>
<keyword evidence="1" id="KW-0732">Signal</keyword>
<gene>
    <name evidence="3" type="ORF">V8G58_01640</name>
</gene>
<evidence type="ECO:0000313" key="3">
    <source>
        <dbReference type="EMBL" id="MFH6770619.1"/>
    </source>
</evidence>
<evidence type="ECO:0000313" key="4">
    <source>
        <dbReference type="Proteomes" id="UP001610100"/>
    </source>
</evidence>
<evidence type="ECO:0000256" key="1">
    <source>
        <dbReference type="SAM" id="SignalP"/>
    </source>
</evidence>
<name>A0ABW7MUX1_9FLAO</name>